<keyword evidence="4" id="KW-1185">Reference proteome</keyword>
<feature type="compositionally biased region" description="Pro residues" evidence="1">
    <location>
        <begin position="90"/>
        <end position="106"/>
    </location>
</feature>
<feature type="transmembrane region" description="Helical" evidence="2">
    <location>
        <begin position="39"/>
        <end position="60"/>
    </location>
</feature>
<reference evidence="3 4" key="1">
    <citation type="submission" date="2021-01" db="EMBL/GenBank/DDBJ databases">
        <title>Draft genome sequence of Micromonospora sp. strain STR1s_6.</title>
        <authorList>
            <person name="Karlyshev A."/>
            <person name="Jawad R."/>
        </authorList>
    </citation>
    <scope>NUCLEOTIDE SEQUENCE [LARGE SCALE GENOMIC DNA]</scope>
    <source>
        <strain evidence="3 4">STR1S-6</strain>
    </source>
</reference>
<dbReference type="EMBL" id="JAEVHL010000038">
    <property type="protein sequence ID" value="MBM0275943.1"/>
    <property type="molecule type" value="Genomic_DNA"/>
</dbReference>
<accession>A0ABS1YEX2</accession>
<sequence>MNEWERLRHAMRATERPDAVLDLATVMREGRRLRTRRRVAGAGAATLAAGIAAVVVLVAVDASGSGGTAPTERPPPVAVAPPSVGVSPTSPEPTPPPTVARDVPPPKALGQVIDSGVRYGTDQRVYYLVRVSVPGAPKVTVGLAAGRRSPNGYLTTDLLVNDVEGADRSAGFHQIGYDERSSTTPVPTFGYFVGPAQRIIGTVDGQQVDARLARWSFDKNVVIFWFDPAELAPGKRLDGIIARDASGRRL</sequence>
<evidence type="ECO:0000313" key="4">
    <source>
        <dbReference type="Proteomes" id="UP000622245"/>
    </source>
</evidence>
<proteinExistence type="predicted"/>
<evidence type="ECO:0000256" key="1">
    <source>
        <dbReference type="SAM" id="MobiDB-lite"/>
    </source>
</evidence>
<evidence type="ECO:0008006" key="5">
    <source>
        <dbReference type="Google" id="ProtNLM"/>
    </source>
</evidence>
<dbReference type="Proteomes" id="UP000622245">
    <property type="component" value="Unassembled WGS sequence"/>
</dbReference>
<gene>
    <name evidence="3" type="ORF">JM949_11105</name>
</gene>
<evidence type="ECO:0000313" key="3">
    <source>
        <dbReference type="EMBL" id="MBM0275943.1"/>
    </source>
</evidence>
<comment type="caution">
    <text evidence="3">The sequence shown here is derived from an EMBL/GenBank/DDBJ whole genome shotgun (WGS) entry which is preliminary data.</text>
</comment>
<dbReference type="RefSeq" id="WP_203148324.1">
    <property type="nucleotide sequence ID" value="NZ_JAEVHL010000038.1"/>
</dbReference>
<name>A0ABS1YEX2_9ACTN</name>
<feature type="compositionally biased region" description="Low complexity" evidence="1">
    <location>
        <begin position="80"/>
        <end position="89"/>
    </location>
</feature>
<protein>
    <recommendedName>
        <fullName evidence="5">Alanine and proline-rich secreted protein Apa</fullName>
    </recommendedName>
</protein>
<evidence type="ECO:0000256" key="2">
    <source>
        <dbReference type="SAM" id="Phobius"/>
    </source>
</evidence>
<keyword evidence="2" id="KW-0472">Membrane</keyword>
<keyword evidence="2" id="KW-1133">Transmembrane helix</keyword>
<organism evidence="3 4">
    <name type="scientific">Micromonospora tarensis</name>
    <dbReference type="NCBI Taxonomy" id="2806100"/>
    <lineage>
        <taxon>Bacteria</taxon>
        <taxon>Bacillati</taxon>
        <taxon>Actinomycetota</taxon>
        <taxon>Actinomycetes</taxon>
        <taxon>Micromonosporales</taxon>
        <taxon>Micromonosporaceae</taxon>
        <taxon>Micromonospora</taxon>
    </lineage>
</organism>
<keyword evidence="2" id="KW-0812">Transmembrane</keyword>
<feature type="region of interest" description="Disordered" evidence="1">
    <location>
        <begin position="64"/>
        <end position="106"/>
    </location>
</feature>